<dbReference type="Pfam" id="PF16344">
    <property type="entry name" value="FecR_C"/>
    <property type="match status" value="1"/>
</dbReference>
<comment type="caution">
    <text evidence="4">The sequence shown here is derived from an EMBL/GenBank/DDBJ whole genome shotgun (WGS) entry which is preliminary data.</text>
</comment>
<sequence length="399" mass="44502">MTIHQDRLGYLLHRYQLKQISWEEMQELFANINDGGNELVVQQFLGEKLDNTAVDSTPVPVDWEFMFRYVTQEEKTVESPGSIHFMKRTWWAAAAVIVLAGLTAIWLLTGRPASVPETVSADRTQTIIQPGRNGAMLTLSDGSTVLLDTIRNGVVALQGGSRAKVVNGILVYEKTGDEIAFNTMSTPKGRQYQLALPDGTKVWLNAASSIRFPTVFAGKDRSVHLSGEAYFEVAKNREMPFRVIARNNAEVEVLGTHFNVCAYDNETMINTTLLEGSVRMNPISTAANMADPGMVLKPGQQGRLSVTEKAPVQLMENVDTDKVMAWKNGLFNFEEASLQEIMKQLERWYDIEVVYEKNIPEIALTGKITRGVTLNKLLPALAKMGLHYKLEGRKLILLP</sequence>
<dbReference type="Gene3D" id="2.60.120.1440">
    <property type="match status" value="1"/>
</dbReference>
<dbReference type="RefSeq" id="WP_130543510.1">
    <property type="nucleotide sequence ID" value="NZ_CP042431.1"/>
</dbReference>
<evidence type="ECO:0000313" key="4">
    <source>
        <dbReference type="EMBL" id="RZS69148.1"/>
    </source>
</evidence>
<evidence type="ECO:0000256" key="1">
    <source>
        <dbReference type="SAM" id="Phobius"/>
    </source>
</evidence>
<dbReference type="InterPro" id="IPR006860">
    <property type="entry name" value="FecR"/>
</dbReference>
<dbReference type="Pfam" id="PF04773">
    <property type="entry name" value="FecR"/>
    <property type="match status" value="1"/>
</dbReference>
<gene>
    <name evidence="4" type="ORF">EV199_4974</name>
</gene>
<keyword evidence="5" id="KW-1185">Reference proteome</keyword>
<dbReference type="FunFam" id="2.60.120.1440:FF:000001">
    <property type="entry name" value="Putative anti-sigma factor"/>
    <property type="match status" value="1"/>
</dbReference>
<keyword evidence="1" id="KW-0812">Transmembrane</keyword>
<evidence type="ECO:0000313" key="5">
    <source>
        <dbReference type="Proteomes" id="UP000293874"/>
    </source>
</evidence>
<dbReference type="EMBL" id="SGXA01000003">
    <property type="protein sequence ID" value="RZS69148.1"/>
    <property type="molecule type" value="Genomic_DNA"/>
</dbReference>
<protein>
    <submittedName>
        <fullName evidence="4">FecR family protein</fullName>
    </submittedName>
</protein>
<dbReference type="AlphaFoldDB" id="A0A4Q7MNI9"/>
<feature type="domain" description="Protein FecR C-terminal" evidence="3">
    <location>
        <begin position="331"/>
        <end position="396"/>
    </location>
</feature>
<dbReference type="PANTHER" id="PTHR30273:SF2">
    <property type="entry name" value="PROTEIN FECR"/>
    <property type="match status" value="1"/>
</dbReference>
<evidence type="ECO:0000259" key="3">
    <source>
        <dbReference type="Pfam" id="PF16344"/>
    </source>
</evidence>
<dbReference type="InterPro" id="IPR012373">
    <property type="entry name" value="Ferrdict_sens_TM"/>
</dbReference>
<accession>A0A4Q7MNI9</accession>
<dbReference type="PANTHER" id="PTHR30273">
    <property type="entry name" value="PERIPLASMIC SIGNAL SENSOR AND SIGMA FACTOR ACTIVATOR FECR-RELATED"/>
    <property type="match status" value="1"/>
</dbReference>
<keyword evidence="1" id="KW-1133">Transmembrane helix</keyword>
<keyword evidence="1" id="KW-0472">Membrane</keyword>
<name>A0A4Q7MNI9_9BACT</name>
<dbReference type="Gene3D" id="3.55.50.30">
    <property type="match status" value="1"/>
</dbReference>
<feature type="transmembrane region" description="Helical" evidence="1">
    <location>
        <begin position="89"/>
        <end position="108"/>
    </location>
</feature>
<dbReference type="OrthoDB" id="646755at2"/>
<dbReference type="GO" id="GO:0016989">
    <property type="term" value="F:sigma factor antagonist activity"/>
    <property type="evidence" value="ECO:0007669"/>
    <property type="project" value="TreeGrafter"/>
</dbReference>
<feature type="domain" description="FecR protein" evidence="2">
    <location>
        <begin position="183"/>
        <end position="279"/>
    </location>
</feature>
<evidence type="ECO:0000259" key="2">
    <source>
        <dbReference type="Pfam" id="PF04773"/>
    </source>
</evidence>
<organism evidence="4 5">
    <name type="scientific">Pseudobacter ginsenosidimutans</name>
    <dbReference type="NCBI Taxonomy" id="661488"/>
    <lineage>
        <taxon>Bacteria</taxon>
        <taxon>Pseudomonadati</taxon>
        <taxon>Bacteroidota</taxon>
        <taxon>Chitinophagia</taxon>
        <taxon>Chitinophagales</taxon>
        <taxon>Chitinophagaceae</taxon>
        <taxon>Pseudobacter</taxon>
    </lineage>
</organism>
<reference evidence="4 5" key="1">
    <citation type="submission" date="2019-02" db="EMBL/GenBank/DDBJ databases">
        <title>Genomic Encyclopedia of Type Strains, Phase IV (KMG-IV): sequencing the most valuable type-strain genomes for metagenomic binning, comparative biology and taxonomic classification.</title>
        <authorList>
            <person name="Goeker M."/>
        </authorList>
    </citation>
    <scope>NUCLEOTIDE SEQUENCE [LARGE SCALE GENOMIC DNA]</scope>
    <source>
        <strain evidence="4 5">DSM 18116</strain>
    </source>
</reference>
<dbReference type="Proteomes" id="UP000293874">
    <property type="component" value="Unassembled WGS sequence"/>
</dbReference>
<dbReference type="InterPro" id="IPR032508">
    <property type="entry name" value="FecR_C"/>
</dbReference>
<proteinExistence type="predicted"/>